<dbReference type="Proteomes" id="UP000320055">
    <property type="component" value="Unassembled WGS sequence"/>
</dbReference>
<reference evidence="1 2" key="1">
    <citation type="submission" date="2019-01" db="EMBL/GenBank/DDBJ databases">
        <authorList>
            <person name="Brito A."/>
        </authorList>
    </citation>
    <scope>NUCLEOTIDE SEQUENCE [LARGE SCALE GENOMIC DNA]</scope>
    <source>
        <strain evidence="1">1</strain>
    </source>
</reference>
<dbReference type="EMBL" id="CAACVJ010000240">
    <property type="protein sequence ID" value="VEP15192.1"/>
    <property type="molecule type" value="Genomic_DNA"/>
</dbReference>
<gene>
    <name evidence="1" type="ORF">H1P_3140006</name>
</gene>
<evidence type="ECO:0000313" key="2">
    <source>
        <dbReference type="Proteomes" id="UP000320055"/>
    </source>
</evidence>
<accession>A0A563VUN9</accession>
<name>A0A563VUN9_9CYAN</name>
<evidence type="ECO:0000313" key="1">
    <source>
        <dbReference type="EMBL" id="VEP15192.1"/>
    </source>
</evidence>
<keyword evidence="2" id="KW-1185">Reference proteome</keyword>
<dbReference type="AlphaFoldDB" id="A0A563VUN9"/>
<protein>
    <submittedName>
        <fullName evidence="1">Uncharacterized protein</fullName>
    </submittedName>
</protein>
<organism evidence="1 2">
    <name type="scientific">Hyella patelloides LEGE 07179</name>
    <dbReference type="NCBI Taxonomy" id="945734"/>
    <lineage>
        <taxon>Bacteria</taxon>
        <taxon>Bacillati</taxon>
        <taxon>Cyanobacteriota</taxon>
        <taxon>Cyanophyceae</taxon>
        <taxon>Pleurocapsales</taxon>
        <taxon>Hyellaceae</taxon>
        <taxon>Hyella</taxon>
    </lineage>
</organism>
<proteinExistence type="predicted"/>
<sequence>MQLLNNYLSINLRKQCNNAVSNAVMRVNAVHGTGYIVSQSKGWSIQINYLGSLMLLAN</sequence>